<name>A0A2V5K8J5_9BACL</name>
<dbReference type="SUPFAM" id="SSF53649">
    <property type="entry name" value="Alkaline phosphatase-like"/>
    <property type="match status" value="1"/>
</dbReference>
<dbReference type="RefSeq" id="WP_110839510.1">
    <property type="nucleotide sequence ID" value="NZ_QJVJ01000003.1"/>
</dbReference>
<accession>A0A2V5K8J5</accession>
<proteinExistence type="predicted"/>
<dbReference type="InterPro" id="IPR002591">
    <property type="entry name" value="Phosphodiest/P_Trfase"/>
</dbReference>
<organism evidence="1 2">
    <name type="scientific">Paenibacillus flagellatus</name>
    <dbReference type="NCBI Taxonomy" id="2211139"/>
    <lineage>
        <taxon>Bacteria</taxon>
        <taxon>Bacillati</taxon>
        <taxon>Bacillota</taxon>
        <taxon>Bacilli</taxon>
        <taxon>Bacillales</taxon>
        <taxon>Paenibacillaceae</taxon>
        <taxon>Paenibacillus</taxon>
    </lineage>
</organism>
<dbReference type="PANTHER" id="PTHR10151:SF120">
    <property type="entry name" value="BIS(5'-ADENOSYL)-TRIPHOSPHATASE"/>
    <property type="match status" value="1"/>
</dbReference>
<dbReference type="OrthoDB" id="1956004at2"/>
<dbReference type="GO" id="GO:0016787">
    <property type="term" value="F:hydrolase activity"/>
    <property type="evidence" value="ECO:0007669"/>
    <property type="project" value="UniProtKB-ARBA"/>
</dbReference>
<dbReference type="PANTHER" id="PTHR10151">
    <property type="entry name" value="ECTONUCLEOTIDE PYROPHOSPHATASE/PHOSPHODIESTERASE"/>
    <property type="match status" value="1"/>
</dbReference>
<dbReference type="Pfam" id="PF01663">
    <property type="entry name" value="Phosphodiest"/>
    <property type="match status" value="1"/>
</dbReference>
<dbReference type="EMBL" id="QJVJ01000003">
    <property type="protein sequence ID" value="PYI55708.1"/>
    <property type="molecule type" value="Genomic_DNA"/>
</dbReference>
<dbReference type="AlphaFoldDB" id="A0A2V5K8J5"/>
<reference evidence="1 2" key="1">
    <citation type="submission" date="2018-05" db="EMBL/GenBank/DDBJ databases">
        <title>Paenibacillus flagellatus sp. nov., isolated from selenium mineral soil.</title>
        <authorList>
            <person name="Dai X."/>
        </authorList>
    </citation>
    <scope>NUCLEOTIDE SEQUENCE [LARGE SCALE GENOMIC DNA]</scope>
    <source>
        <strain evidence="1 2">DXL2</strain>
    </source>
</reference>
<dbReference type="InterPro" id="IPR017850">
    <property type="entry name" value="Alkaline_phosphatase_core_sf"/>
</dbReference>
<keyword evidence="2" id="KW-1185">Reference proteome</keyword>
<protein>
    <submittedName>
        <fullName evidence="1">Nucleotide pyrophosphatase</fullName>
    </submittedName>
</protein>
<evidence type="ECO:0000313" key="1">
    <source>
        <dbReference type="EMBL" id="PYI55708.1"/>
    </source>
</evidence>
<dbReference type="Gene3D" id="3.40.720.10">
    <property type="entry name" value="Alkaline Phosphatase, subunit A"/>
    <property type="match status" value="2"/>
</dbReference>
<evidence type="ECO:0000313" key="2">
    <source>
        <dbReference type="Proteomes" id="UP000247476"/>
    </source>
</evidence>
<comment type="caution">
    <text evidence="1">The sequence shown here is derived from an EMBL/GenBank/DDBJ whole genome shotgun (WGS) entry which is preliminary data.</text>
</comment>
<sequence>MKPISRVFIIGWDGAGSFVASANTPNLDRCVRNGTFDFQAQAATPTISAQCWGTLLHGVSPDKHGLTNEIVSHTPYPDGSPYPSIFRVVREAYPDAAMASFSAWYPINHGIIEPSIGVHKVSMKDRDLSLAAAAYIREHPEVKLLFVQFDLPDAAGHQYGYNTPGQLQAIEETDGLTGHILEAIEETGLLDDSLLVFVSDHGGGGANPRGHGSDHPMDKTIYWGCVGPGIPRGAAIPGTMSIVDTAAVVVRALGIEPPESWESKLPERLFAE</sequence>
<gene>
    <name evidence="1" type="ORF">DLM86_08255</name>
</gene>
<dbReference type="Proteomes" id="UP000247476">
    <property type="component" value="Unassembled WGS sequence"/>
</dbReference>